<dbReference type="SUPFAM" id="SSF161111">
    <property type="entry name" value="Cation efflux protein transmembrane domain-like"/>
    <property type="match status" value="1"/>
</dbReference>
<dbReference type="PANTHER" id="PTHR11562:SF17">
    <property type="entry name" value="RE54080P-RELATED"/>
    <property type="match status" value="1"/>
</dbReference>
<keyword evidence="3" id="KW-0864">Zinc transport</keyword>
<dbReference type="Gene3D" id="1.20.1510.10">
    <property type="entry name" value="Cation efflux protein transmembrane domain"/>
    <property type="match status" value="1"/>
</dbReference>
<dbReference type="Proteomes" id="UP000184041">
    <property type="component" value="Unassembled WGS sequence"/>
</dbReference>
<keyword evidence="3" id="KW-0862">Zinc</keyword>
<comment type="subcellular location">
    <subcellularLocation>
        <location evidence="1">Membrane</location>
        <topology evidence="1">Multi-pass membrane protein</topology>
    </subcellularLocation>
</comment>
<evidence type="ECO:0000256" key="2">
    <source>
        <dbReference type="ARBA" id="ARBA00022692"/>
    </source>
</evidence>
<dbReference type="RefSeq" id="WP_073067828.1">
    <property type="nucleotide sequence ID" value="NZ_FQUS01000027.1"/>
</dbReference>
<feature type="transmembrane region" description="Helical" evidence="6">
    <location>
        <begin position="86"/>
        <end position="108"/>
    </location>
</feature>
<reference evidence="8 9" key="1">
    <citation type="submission" date="2016-11" db="EMBL/GenBank/DDBJ databases">
        <authorList>
            <person name="Jaros S."/>
            <person name="Januszkiewicz K."/>
            <person name="Wedrychowicz H."/>
        </authorList>
    </citation>
    <scope>NUCLEOTIDE SEQUENCE [LARGE SCALE GENOMIC DNA]</scope>
    <source>
        <strain evidence="8 9">DSM 21986</strain>
    </source>
</reference>
<evidence type="ECO:0000256" key="6">
    <source>
        <dbReference type="SAM" id="Phobius"/>
    </source>
</evidence>
<accession>A0A1M5JI83</accession>
<protein>
    <submittedName>
        <fullName evidence="8">Cation efflux family protein</fullName>
    </submittedName>
</protein>
<keyword evidence="4 6" id="KW-1133">Transmembrane helix</keyword>
<dbReference type="SUPFAM" id="SSF55008">
    <property type="entry name" value="HMA, heavy metal-associated domain"/>
    <property type="match status" value="1"/>
</dbReference>
<dbReference type="InterPro" id="IPR058533">
    <property type="entry name" value="Cation_efflux_TM"/>
</dbReference>
<dbReference type="OrthoDB" id="9799649at2"/>
<evidence type="ECO:0000256" key="4">
    <source>
        <dbReference type="ARBA" id="ARBA00022989"/>
    </source>
</evidence>
<feature type="transmembrane region" description="Helical" evidence="6">
    <location>
        <begin position="241"/>
        <end position="259"/>
    </location>
</feature>
<gene>
    <name evidence="8" type="ORF">SAMN05443144_12713</name>
</gene>
<keyword evidence="3" id="KW-0406">Ion transport</keyword>
<keyword evidence="5 6" id="KW-0472">Membrane</keyword>
<dbReference type="Pfam" id="PF01545">
    <property type="entry name" value="Cation_efflux"/>
    <property type="match status" value="1"/>
</dbReference>
<keyword evidence="2 6" id="KW-0812">Transmembrane</keyword>
<dbReference type="GO" id="GO:0005886">
    <property type="term" value="C:plasma membrane"/>
    <property type="evidence" value="ECO:0007669"/>
    <property type="project" value="TreeGrafter"/>
</dbReference>
<evidence type="ECO:0000256" key="5">
    <source>
        <dbReference type="ARBA" id="ARBA00023136"/>
    </source>
</evidence>
<feature type="domain" description="Cation efflux protein transmembrane" evidence="7">
    <location>
        <begin position="89"/>
        <end position="260"/>
    </location>
</feature>
<organism evidence="8 9">
    <name type="scientific">Fodinibius roseus</name>
    <dbReference type="NCBI Taxonomy" id="1194090"/>
    <lineage>
        <taxon>Bacteria</taxon>
        <taxon>Pseudomonadati</taxon>
        <taxon>Balneolota</taxon>
        <taxon>Balneolia</taxon>
        <taxon>Balneolales</taxon>
        <taxon>Balneolaceae</taxon>
        <taxon>Fodinibius</taxon>
    </lineage>
</organism>
<feature type="transmembrane region" description="Helical" evidence="6">
    <location>
        <begin position="175"/>
        <end position="197"/>
    </location>
</feature>
<dbReference type="InterPro" id="IPR050681">
    <property type="entry name" value="CDF/SLC30A"/>
</dbReference>
<feature type="transmembrane region" description="Helical" evidence="6">
    <location>
        <begin position="218"/>
        <end position="235"/>
    </location>
</feature>
<evidence type="ECO:0000259" key="7">
    <source>
        <dbReference type="Pfam" id="PF01545"/>
    </source>
</evidence>
<proteinExistence type="predicted"/>
<dbReference type="InterPro" id="IPR027469">
    <property type="entry name" value="Cation_efflux_TMD_sf"/>
</dbReference>
<dbReference type="AlphaFoldDB" id="A0A1M5JI83"/>
<dbReference type="EMBL" id="FQUS01000027">
    <property type="protein sequence ID" value="SHG39969.1"/>
    <property type="molecule type" value="Genomic_DNA"/>
</dbReference>
<evidence type="ECO:0000313" key="8">
    <source>
        <dbReference type="EMBL" id="SHG39969.1"/>
    </source>
</evidence>
<evidence type="ECO:0000256" key="1">
    <source>
        <dbReference type="ARBA" id="ARBA00004141"/>
    </source>
</evidence>
<keyword evidence="3" id="KW-0813">Transport</keyword>
<dbReference type="STRING" id="1194090.SAMN05443144_12713"/>
<evidence type="ECO:0000313" key="9">
    <source>
        <dbReference type="Proteomes" id="UP000184041"/>
    </source>
</evidence>
<dbReference type="PANTHER" id="PTHR11562">
    <property type="entry name" value="CATION EFFLUX PROTEIN/ ZINC TRANSPORTER"/>
    <property type="match status" value="1"/>
</dbReference>
<dbReference type="GO" id="GO:0046872">
    <property type="term" value="F:metal ion binding"/>
    <property type="evidence" value="ECO:0007669"/>
    <property type="project" value="InterPro"/>
</dbReference>
<evidence type="ECO:0000256" key="3">
    <source>
        <dbReference type="ARBA" id="ARBA00022906"/>
    </source>
</evidence>
<dbReference type="InterPro" id="IPR036163">
    <property type="entry name" value="HMA_dom_sf"/>
</dbReference>
<sequence length="263" mass="29082">MKKSTFKITQMDCSSEEQMIRMKLEDIGTIQSLDFDIPNRTLSVYHEEGLSDIEEALKSLNLNSSLETTVKATDVPSSDKKQERNILWWVLGINAVFFVIEMTAGWLVNSMGLIADSLDMLADASVYGLSLFAVGTTVARKKKVAKISGYLQMGLASLGFLEVLRRFLGVGETPLFQWMIIVASIALVANLVTLWLINKAKSREAHMRASSIFTSNDIIVNSGVITAGILVYFTGSKWPDLVIGAVVFCFVMWGAIRILKLSK</sequence>
<name>A0A1M5JI83_9BACT</name>
<keyword evidence="9" id="KW-1185">Reference proteome</keyword>
<dbReference type="GO" id="GO:0005385">
    <property type="term" value="F:zinc ion transmembrane transporter activity"/>
    <property type="evidence" value="ECO:0007669"/>
    <property type="project" value="TreeGrafter"/>
</dbReference>